<dbReference type="EC" id="3.1.2.6" evidence="5"/>
<dbReference type="SUPFAM" id="SSF47473">
    <property type="entry name" value="EF-hand"/>
    <property type="match status" value="1"/>
</dbReference>
<dbReference type="eggNOG" id="KOG0028">
    <property type="taxonomic scope" value="Eukaryota"/>
</dbReference>
<dbReference type="InterPro" id="IPR036866">
    <property type="entry name" value="RibonucZ/Hydroxyglut_hydro"/>
</dbReference>
<evidence type="ECO:0000256" key="10">
    <source>
        <dbReference type="SAM" id="MobiDB-lite"/>
    </source>
</evidence>
<dbReference type="InterPro" id="IPR032282">
    <property type="entry name" value="HAGH_C"/>
</dbReference>
<dbReference type="PANTHER" id="PTHR11935">
    <property type="entry name" value="BETA LACTAMASE DOMAIN"/>
    <property type="match status" value="1"/>
</dbReference>
<comment type="caution">
    <text evidence="12">The sequence shown here is derived from an EMBL/GenBank/DDBJ whole genome shotgun (WGS) entry which is preliminary data.</text>
</comment>
<reference evidence="12 13" key="1">
    <citation type="submission" date="2014-02" db="EMBL/GenBank/DDBJ databases">
        <title>The genome sequence of Colletotrichum fioriniae PJ7.</title>
        <authorList>
            <person name="Baroncelli R."/>
            <person name="Thon M.R."/>
        </authorList>
    </citation>
    <scope>NUCLEOTIDE SEQUENCE [LARGE SCALE GENOMIC DNA]</scope>
    <source>
        <strain evidence="12 13">PJ7</strain>
    </source>
</reference>
<dbReference type="Pfam" id="PF16123">
    <property type="entry name" value="HAGH_C"/>
    <property type="match status" value="1"/>
</dbReference>
<organism evidence="12 13">
    <name type="scientific">Colletotrichum fioriniae PJ7</name>
    <dbReference type="NCBI Taxonomy" id="1445577"/>
    <lineage>
        <taxon>Eukaryota</taxon>
        <taxon>Fungi</taxon>
        <taxon>Dikarya</taxon>
        <taxon>Ascomycota</taxon>
        <taxon>Pezizomycotina</taxon>
        <taxon>Sordariomycetes</taxon>
        <taxon>Hypocreomycetidae</taxon>
        <taxon>Glomerellales</taxon>
        <taxon>Glomerellaceae</taxon>
        <taxon>Colletotrichum</taxon>
        <taxon>Colletotrichum acutatum species complex</taxon>
    </lineage>
</organism>
<keyword evidence="8" id="KW-0862">Zinc</keyword>
<dbReference type="InterPro" id="IPR035680">
    <property type="entry name" value="Clx_II_MBL"/>
</dbReference>
<dbReference type="SMART" id="SM00849">
    <property type="entry name" value="Lactamase_B"/>
    <property type="match status" value="1"/>
</dbReference>
<feature type="region of interest" description="Disordered" evidence="10">
    <location>
        <begin position="228"/>
        <end position="266"/>
    </location>
</feature>
<proteinExistence type="inferred from homology"/>
<evidence type="ECO:0000256" key="2">
    <source>
        <dbReference type="ARBA" id="ARBA00001947"/>
    </source>
</evidence>
<evidence type="ECO:0000256" key="1">
    <source>
        <dbReference type="ARBA" id="ARBA00001623"/>
    </source>
</evidence>
<dbReference type="InterPro" id="IPR001279">
    <property type="entry name" value="Metallo-B-lactamas"/>
</dbReference>
<dbReference type="STRING" id="1445577.A0A010RUU1"/>
<keyword evidence="6" id="KW-0479">Metal-binding</keyword>
<comment type="cofactor">
    <cofactor evidence="2">
        <name>Zn(2+)</name>
        <dbReference type="ChEBI" id="CHEBI:29105"/>
    </cofactor>
</comment>
<dbReference type="eggNOG" id="KOG0813">
    <property type="taxonomic scope" value="Eukaryota"/>
</dbReference>
<dbReference type="Pfam" id="PF00753">
    <property type="entry name" value="Lactamase_B"/>
    <property type="match status" value="2"/>
</dbReference>
<evidence type="ECO:0000256" key="4">
    <source>
        <dbReference type="ARBA" id="ARBA00006759"/>
    </source>
</evidence>
<dbReference type="SUPFAM" id="SSF56281">
    <property type="entry name" value="Metallo-hydrolase/oxidoreductase"/>
    <property type="match status" value="1"/>
</dbReference>
<evidence type="ECO:0000256" key="7">
    <source>
        <dbReference type="ARBA" id="ARBA00022801"/>
    </source>
</evidence>
<evidence type="ECO:0000259" key="11">
    <source>
        <dbReference type="SMART" id="SM00849"/>
    </source>
</evidence>
<dbReference type="CDD" id="cd07723">
    <property type="entry name" value="hydroxyacylglutathione_hydrolase_MBL-fold"/>
    <property type="match status" value="1"/>
</dbReference>
<evidence type="ECO:0000256" key="3">
    <source>
        <dbReference type="ARBA" id="ARBA00004963"/>
    </source>
</evidence>
<dbReference type="Gene3D" id="1.10.238.10">
    <property type="entry name" value="EF-hand"/>
    <property type="match status" value="1"/>
</dbReference>
<keyword evidence="13" id="KW-1185">Reference proteome</keyword>
<evidence type="ECO:0000256" key="8">
    <source>
        <dbReference type="ARBA" id="ARBA00022833"/>
    </source>
</evidence>
<comment type="catalytic activity">
    <reaction evidence="1">
        <text>an S-(2-hydroxyacyl)glutathione + H2O = a 2-hydroxy carboxylate + glutathione + H(+)</text>
        <dbReference type="Rhea" id="RHEA:21864"/>
        <dbReference type="ChEBI" id="CHEBI:15377"/>
        <dbReference type="ChEBI" id="CHEBI:15378"/>
        <dbReference type="ChEBI" id="CHEBI:57925"/>
        <dbReference type="ChEBI" id="CHEBI:58896"/>
        <dbReference type="ChEBI" id="CHEBI:71261"/>
        <dbReference type="EC" id="3.1.2.6"/>
    </reaction>
</comment>
<gene>
    <name evidence="12" type="ORF">CFIO01_06766</name>
</gene>
<accession>A0A010RUU1</accession>
<dbReference type="PANTHER" id="PTHR11935:SF94">
    <property type="entry name" value="TENZING NORGAY, ISOFORM C"/>
    <property type="match status" value="1"/>
</dbReference>
<dbReference type="GO" id="GO:0004416">
    <property type="term" value="F:hydroxyacylglutathione hydrolase activity"/>
    <property type="evidence" value="ECO:0007669"/>
    <property type="project" value="UniProtKB-EC"/>
</dbReference>
<dbReference type="InterPro" id="IPR011992">
    <property type="entry name" value="EF-hand-dom_pair"/>
</dbReference>
<comment type="similarity">
    <text evidence="4">Belongs to the metallo-beta-lactamase superfamily. Glyoxalase II family.</text>
</comment>
<dbReference type="GO" id="GO:0046872">
    <property type="term" value="F:metal ion binding"/>
    <property type="evidence" value="ECO:0007669"/>
    <property type="project" value="UniProtKB-KW"/>
</dbReference>
<protein>
    <recommendedName>
        <fullName evidence="5">hydroxyacylglutathione hydrolase</fullName>
        <ecNumber evidence="5">3.1.2.6</ecNumber>
    </recommendedName>
    <alternativeName>
        <fullName evidence="9">Glyoxalase II</fullName>
    </alternativeName>
</protein>
<evidence type="ECO:0000256" key="5">
    <source>
        <dbReference type="ARBA" id="ARBA00011917"/>
    </source>
</evidence>
<sequence length="439" mass="47856">MHIQSIPMWVGSSNNYAYLVKDDKTNDAVIIDPANPSEVTPVLQKAIKSGEINLTAIVNTHHHWDHAGGNKKLQGELGLDKLPIIGGKDCEGVTRTPGHGESFKIGESIAVKALHTPCHTQDSICWFMQDGDQKVVFTGDTLFISGCGKFFEGNAEEMHSALNKTLAALPDDTVVFPGHEYTKSNVKFAASVLQNEAIQKLQAFAENNKETQGKFTIGDEKKHNVFMRVEPAKRKPPTQKPSSSSTTTDVPRPRASKLAKEHNISAHEEREIREAFSLFAEPLKGYSKEGVIPTSDVRSCLVALGIPPSSRDEQAEFVDILDPEGEGFVAYEPFFAVCALKYHQREERGGGEARRREVEEAFGLFTGAGAGGSSASGSAGARDVITIADLKRVAAVLREDVKDEVLRDMILEANGGAGVGKGVKRDEFEEVMRRAGVWR</sequence>
<evidence type="ECO:0000256" key="9">
    <source>
        <dbReference type="ARBA" id="ARBA00031044"/>
    </source>
</evidence>
<dbReference type="KEGG" id="cfj:CFIO01_06766"/>
<feature type="domain" description="Metallo-beta-lactamase" evidence="11">
    <location>
        <begin position="14"/>
        <end position="179"/>
    </location>
</feature>
<dbReference type="HOGENOM" id="CLU_653914_0_0_1"/>
<dbReference type="UniPathway" id="UPA00619">
    <property type="reaction ID" value="UER00676"/>
</dbReference>
<dbReference type="AlphaFoldDB" id="A0A010RUU1"/>
<keyword evidence="7 12" id="KW-0378">Hydrolase</keyword>
<evidence type="ECO:0000256" key="6">
    <source>
        <dbReference type="ARBA" id="ARBA00022723"/>
    </source>
</evidence>
<dbReference type="Gene3D" id="3.60.15.10">
    <property type="entry name" value="Ribonuclease Z/Hydroxyacylglutathione hydrolase-like"/>
    <property type="match status" value="1"/>
</dbReference>
<dbReference type="Proteomes" id="UP000020467">
    <property type="component" value="Unassembled WGS sequence"/>
</dbReference>
<comment type="pathway">
    <text evidence="3">Secondary metabolite metabolism; methylglyoxal degradation; (R)-lactate from methylglyoxal: step 2/2.</text>
</comment>
<dbReference type="EMBL" id="JARH01000347">
    <property type="protein sequence ID" value="EXF81859.1"/>
    <property type="molecule type" value="Genomic_DNA"/>
</dbReference>
<dbReference type="OrthoDB" id="515692at2759"/>
<evidence type="ECO:0000313" key="13">
    <source>
        <dbReference type="Proteomes" id="UP000020467"/>
    </source>
</evidence>
<name>A0A010RUU1_9PEZI</name>
<evidence type="ECO:0000313" key="12">
    <source>
        <dbReference type="EMBL" id="EXF81859.1"/>
    </source>
</evidence>